<evidence type="ECO:0008006" key="3">
    <source>
        <dbReference type="Google" id="ProtNLM"/>
    </source>
</evidence>
<reference evidence="2" key="2">
    <citation type="submission" date="2015-06" db="EMBL/GenBank/DDBJ databases">
        <title>Genome Sequence of Bacillus endophyticus and Analysis of its Companion Mechanism in the Ketogulonigenium vulgare-Bacillus strain Consortium.</title>
        <authorList>
            <person name="Jia N."/>
            <person name="Du J."/>
            <person name="Ding M.-Z."/>
            <person name="Gao F."/>
            <person name="Yuan Y.-J."/>
        </authorList>
    </citation>
    <scope>NUCLEOTIDE SEQUENCE [LARGE SCALE GENOMIC DNA]</scope>
    <source>
        <strain evidence="2">Hbe603</strain>
    </source>
</reference>
<dbReference type="Gene3D" id="3.30.70.270">
    <property type="match status" value="1"/>
</dbReference>
<dbReference type="KEGG" id="beo:BEH_09475"/>
<evidence type="ECO:0000313" key="2">
    <source>
        <dbReference type="Proteomes" id="UP000036202"/>
    </source>
</evidence>
<reference evidence="1 2" key="1">
    <citation type="journal article" date="2015" name="PLoS ONE">
        <title>Genome Sequence of Bacillus endophyticus and Analysis of Its Companion Mechanism in the Ketogulonigenium vulgare-Bacillus Strain Consortium.</title>
        <authorList>
            <person name="Jia N."/>
            <person name="Du J."/>
            <person name="Ding M.Z."/>
            <person name="Gao F."/>
            <person name="Yuan Y.J."/>
        </authorList>
    </citation>
    <scope>NUCLEOTIDE SEQUENCE [LARGE SCALE GENOMIC DNA]</scope>
    <source>
        <strain evidence="1 2">Hbe603</strain>
    </source>
</reference>
<name>A0A0H4L2S2_9BACI</name>
<organism evidence="1 2">
    <name type="scientific">Priestia filamentosa</name>
    <dbReference type="NCBI Taxonomy" id="1402861"/>
    <lineage>
        <taxon>Bacteria</taxon>
        <taxon>Bacillati</taxon>
        <taxon>Bacillota</taxon>
        <taxon>Bacilli</taxon>
        <taxon>Bacillales</taxon>
        <taxon>Bacillaceae</taxon>
        <taxon>Priestia</taxon>
    </lineage>
</organism>
<dbReference type="AlphaFoldDB" id="A0A0H4L2S2"/>
<proteinExistence type="predicted"/>
<keyword evidence="2" id="KW-1185">Reference proteome</keyword>
<dbReference type="InterPro" id="IPR043128">
    <property type="entry name" value="Rev_trsase/Diguanyl_cyclase"/>
</dbReference>
<dbReference type="EMBL" id="CP011974">
    <property type="protein sequence ID" value="AKO95033.1"/>
    <property type="molecule type" value="Genomic_DNA"/>
</dbReference>
<protein>
    <recommendedName>
        <fullName evidence="3">Transcriptional regulator</fullName>
    </recommendedName>
</protein>
<gene>
    <name evidence="1" type="ORF">BEH_09475</name>
</gene>
<evidence type="ECO:0000313" key="1">
    <source>
        <dbReference type="EMBL" id="AKO95033.1"/>
    </source>
</evidence>
<dbReference type="SUPFAM" id="SSF46785">
    <property type="entry name" value="Winged helix' DNA-binding domain"/>
    <property type="match status" value="1"/>
</dbReference>
<dbReference type="PATRIC" id="fig|135735.6.peg.1964"/>
<dbReference type="InterPro" id="IPR036390">
    <property type="entry name" value="WH_DNA-bd_sf"/>
</dbReference>
<dbReference type="Proteomes" id="UP000036202">
    <property type="component" value="Chromosome"/>
</dbReference>
<sequence length="431" mass="49080">MMIRIAVIGSEQLIKHVLKTRKDDIELVPCIYKTPEEAPALVKEVKNDIHVLFFAGPIPYFLSQQEIQKSGLPSVYIPSDEYSIILSLYHIRYILQEETKRISIDISDQDYVYNVFDELDISKDSLFVKEYEGNYNLDSLVAFHYNLWKQGKVDFVLTSVEAVYVKLNELGVKSMHIIKSKKNISDALDRAIDQGKIRNSKKAQIVVGLVTIEDSSCSLHNAENELHHPSSMKAYQILKEFVKKINASLLQLEENQFILYATRGVIENITNGYSELPIAAEIEKRLEVSVSFGFGFGLTTKEAQENANIALYHSKNSVQGKAYVVTEKKIVIGPLDSQPQQYALRSMDEDILSISKKTGISVANVSKIVEFLNFHNFNHFSANDLSDYLHLSKRSAERMLKKLLDHHLAQVVGEEQPYQKGRPRSIYKVNF</sequence>
<accession>A0A0H4L2S2</accession>